<dbReference type="InterPro" id="IPR024989">
    <property type="entry name" value="MFS_assoc_dom"/>
</dbReference>
<evidence type="ECO:0000256" key="3">
    <source>
        <dbReference type="ARBA" id="ARBA00022692"/>
    </source>
</evidence>
<dbReference type="InterPro" id="IPR036259">
    <property type="entry name" value="MFS_trans_sf"/>
</dbReference>
<dbReference type="InterPro" id="IPR020846">
    <property type="entry name" value="MFS_dom"/>
</dbReference>
<feature type="transmembrane region" description="Helical" evidence="6">
    <location>
        <begin position="363"/>
        <end position="386"/>
    </location>
</feature>
<feature type="transmembrane region" description="Helical" evidence="6">
    <location>
        <begin position="638"/>
        <end position="657"/>
    </location>
</feature>
<dbReference type="SUPFAM" id="SSF103473">
    <property type="entry name" value="MFS general substrate transporter"/>
    <property type="match status" value="2"/>
</dbReference>
<dbReference type="InterPro" id="IPR051717">
    <property type="entry name" value="MFS_MFSD6"/>
</dbReference>
<feature type="transmembrane region" description="Helical" evidence="6">
    <location>
        <begin position="52"/>
        <end position="74"/>
    </location>
</feature>
<name>A0A8S1CKE7_9INSE</name>
<gene>
    <name evidence="8" type="ORF">CLODIP_2_CD06565</name>
</gene>
<dbReference type="Gene3D" id="1.20.1250.20">
    <property type="entry name" value="MFS general substrate transporter like domains"/>
    <property type="match status" value="3"/>
</dbReference>
<dbReference type="GO" id="GO:0016020">
    <property type="term" value="C:membrane"/>
    <property type="evidence" value="ECO:0007669"/>
    <property type="project" value="UniProtKB-SubCell"/>
</dbReference>
<feature type="transmembrane region" description="Helical" evidence="6">
    <location>
        <begin position="439"/>
        <end position="460"/>
    </location>
</feature>
<evidence type="ECO:0000313" key="8">
    <source>
        <dbReference type="EMBL" id="CAB3365702.1"/>
    </source>
</evidence>
<keyword evidence="4 6" id="KW-1133">Transmembrane helix</keyword>
<dbReference type="GO" id="GO:0022857">
    <property type="term" value="F:transmembrane transporter activity"/>
    <property type="evidence" value="ECO:0007669"/>
    <property type="project" value="InterPro"/>
</dbReference>
<keyword evidence="9" id="KW-1185">Reference proteome</keyword>
<dbReference type="Proteomes" id="UP000494165">
    <property type="component" value="Unassembled WGS sequence"/>
</dbReference>
<evidence type="ECO:0000256" key="6">
    <source>
        <dbReference type="SAM" id="Phobius"/>
    </source>
</evidence>
<evidence type="ECO:0000313" key="9">
    <source>
        <dbReference type="Proteomes" id="UP000494165"/>
    </source>
</evidence>
<dbReference type="OrthoDB" id="10061976at2759"/>
<protein>
    <recommendedName>
        <fullName evidence="7">Major facilitator superfamily (MFS) profile domain-containing protein</fullName>
    </recommendedName>
</protein>
<proteinExistence type="inferred from homology"/>
<sequence>MATMWTRVANDFRQKELMPLKLIFLINISTVYVFYPYLTIHMRELGIAVEETAVMNAVTPFFATVTPPLTGLIADRIGNFRVLLCISSALGGLSTLLLLLVPAGRAYITYPSQIPLALGCRGKSNLEPPLQVSLLKEVPCALKENASELTGIALESCGLVCQASSNLDFSQLTSVPAYRVEGKMESHRFEQSEISGSLKHVVNSNDPRLEKLVYPEQYYKAIRVIADDQLYFPTGTLYNIICGQEKCSLKDGLNISSGWTLTDNMSTNKYIFKKKTEISSENVSTNMSNAKDFLEKQNQLNFELLTDNTTLKCVDPLTLGGLIVVIPSIEVSLRSCSPLCLASAPRNKICSDMKKRRVFDPTLTFWLYLGVLIFNSIISAVSFTMFDGALIAILRENKADYGLQRIYATIGGMISAPLTGWLMDYASTGKQYTDFRPAFYLYAVLKVIGGLLVLTIKLDFKAPAPGVAKEVLRVLKNSEVIALILACLLLGSTWGFLESFLFWLLQDLGASRSLMGLTITVGGLAGLPLLVLSGPIIAKVGHANVIGLGFVFYAIRLIGYSLLYNPWISLLFEAMEGVTSALTITAMTTYAASLSNSAVDASIQGFIGGIHYGVGRGVGSMVGGFTIKTVGTRPTYQIFASVCAGFAVLYFFFHNCFTLKRPNRKLNDITKPSKVEIQLEGVKEEIVKLSENENN</sequence>
<dbReference type="Pfam" id="PF12832">
    <property type="entry name" value="MFS_1_like"/>
    <property type="match status" value="1"/>
</dbReference>
<dbReference type="PANTHER" id="PTHR16172">
    <property type="entry name" value="MAJOR FACILITATOR SUPERFAMILY DOMAIN-CONTAINING PROTEIN 6-LIKE"/>
    <property type="match status" value="1"/>
</dbReference>
<dbReference type="EMBL" id="CADEPI010000022">
    <property type="protein sequence ID" value="CAB3365702.1"/>
    <property type="molecule type" value="Genomic_DNA"/>
</dbReference>
<keyword evidence="5 6" id="KW-0472">Membrane</keyword>
<dbReference type="PROSITE" id="PS50850">
    <property type="entry name" value="MFS"/>
    <property type="match status" value="1"/>
</dbReference>
<organism evidence="8 9">
    <name type="scientific">Cloeon dipterum</name>
    <dbReference type="NCBI Taxonomy" id="197152"/>
    <lineage>
        <taxon>Eukaryota</taxon>
        <taxon>Metazoa</taxon>
        <taxon>Ecdysozoa</taxon>
        <taxon>Arthropoda</taxon>
        <taxon>Hexapoda</taxon>
        <taxon>Insecta</taxon>
        <taxon>Pterygota</taxon>
        <taxon>Palaeoptera</taxon>
        <taxon>Ephemeroptera</taxon>
        <taxon>Pisciforma</taxon>
        <taxon>Baetidae</taxon>
        <taxon>Cloeon</taxon>
    </lineage>
</organism>
<feature type="transmembrane region" description="Helical" evidence="6">
    <location>
        <begin position="570"/>
        <end position="592"/>
    </location>
</feature>
<dbReference type="PANTHER" id="PTHR16172:SF35">
    <property type="entry name" value="MAJOR FACILITATOR SUPERFAMILY (MFS) PROFILE DOMAIN-CONTAINING PROTEIN"/>
    <property type="match status" value="1"/>
</dbReference>
<evidence type="ECO:0000256" key="2">
    <source>
        <dbReference type="ARBA" id="ARBA00005241"/>
    </source>
</evidence>
<feature type="transmembrane region" description="Helical" evidence="6">
    <location>
        <begin position="517"/>
        <end position="537"/>
    </location>
</feature>
<evidence type="ECO:0000256" key="1">
    <source>
        <dbReference type="ARBA" id="ARBA00004141"/>
    </source>
</evidence>
<reference evidence="8 9" key="1">
    <citation type="submission" date="2020-04" db="EMBL/GenBank/DDBJ databases">
        <authorList>
            <person name="Alioto T."/>
            <person name="Alioto T."/>
            <person name="Gomez Garrido J."/>
        </authorList>
    </citation>
    <scope>NUCLEOTIDE SEQUENCE [LARGE SCALE GENOMIC DNA]</scope>
</reference>
<feature type="transmembrane region" description="Helical" evidence="6">
    <location>
        <begin position="20"/>
        <end position="40"/>
    </location>
</feature>
<keyword evidence="3 6" id="KW-0812">Transmembrane</keyword>
<evidence type="ECO:0000259" key="7">
    <source>
        <dbReference type="PROSITE" id="PS50850"/>
    </source>
</evidence>
<comment type="subcellular location">
    <subcellularLocation>
        <location evidence="1">Membrane</location>
        <topology evidence="1">Multi-pass membrane protein</topology>
    </subcellularLocation>
</comment>
<accession>A0A8S1CKE7</accession>
<dbReference type="AlphaFoldDB" id="A0A8S1CKE7"/>
<feature type="transmembrane region" description="Helical" evidence="6">
    <location>
        <begin position="480"/>
        <end position="505"/>
    </location>
</feature>
<feature type="transmembrane region" description="Helical" evidence="6">
    <location>
        <begin position="406"/>
        <end position="427"/>
    </location>
</feature>
<evidence type="ECO:0000256" key="5">
    <source>
        <dbReference type="ARBA" id="ARBA00023136"/>
    </source>
</evidence>
<evidence type="ECO:0000256" key="4">
    <source>
        <dbReference type="ARBA" id="ARBA00022989"/>
    </source>
</evidence>
<comment type="caution">
    <text evidence="8">The sequence shown here is derived from an EMBL/GenBank/DDBJ whole genome shotgun (WGS) entry which is preliminary data.</text>
</comment>
<feature type="domain" description="Major facilitator superfamily (MFS) profile" evidence="7">
    <location>
        <begin position="479"/>
        <end position="695"/>
    </location>
</feature>
<feature type="transmembrane region" description="Helical" evidence="6">
    <location>
        <begin position="543"/>
        <end position="563"/>
    </location>
</feature>
<feature type="transmembrane region" description="Helical" evidence="6">
    <location>
        <begin position="80"/>
        <end position="101"/>
    </location>
</feature>
<comment type="similarity">
    <text evidence="2">Belongs to the major facilitator superfamily. MFSD6 family.</text>
</comment>
<dbReference type="CDD" id="cd17335">
    <property type="entry name" value="MFS_MFSD6"/>
    <property type="match status" value="1"/>
</dbReference>